<evidence type="ECO:0000313" key="2">
    <source>
        <dbReference type="Proteomes" id="UP000509478"/>
    </source>
</evidence>
<keyword evidence="2" id="KW-1185">Reference proteome</keyword>
<gene>
    <name evidence="1" type="ORF">C5F50_11985</name>
</gene>
<dbReference type="Proteomes" id="UP000509478">
    <property type="component" value="Chromosome"/>
</dbReference>
<dbReference type="AlphaFoldDB" id="A0A7D5M9V5"/>
<reference evidence="1 2" key="1">
    <citation type="submission" date="2018-02" db="EMBL/GenBank/DDBJ databases">
        <title>Complete genome of Nitrosopumilus ureaphilus PS0.</title>
        <authorList>
            <person name="Qin W."/>
            <person name="Zheng Y."/>
            <person name="Stahl D.A."/>
        </authorList>
    </citation>
    <scope>NUCLEOTIDE SEQUENCE [LARGE SCALE GENOMIC DNA]</scope>
    <source>
        <strain evidence="1 2">PS0</strain>
    </source>
</reference>
<accession>A0A7D5M9V5</accession>
<proteinExistence type="predicted"/>
<sequence>MFVLYKFALLITIIGIFTIPVVLPDAFAHGLGGDQAPPLSFGDMQVTVRTQLSPSDITVGEVDSANMQVRFFDTLTDKNLDKVTYRVEVWQSGELLARNLFYDVDGRLDVKIKPEPNCNKNTLEECSIYGGSEHASAPGALFVQGAPCTDENLDICGRPSITGPIFVKGGLYKIRVDIEAATSPRTVLANLLSYETFVSVAQEQDFFIKTANAEEIPVIVKTYYDDVDNFKFDTSNKSISFDMPFNWNPSYVDLVQVVHEEVRVPKTFAPYAEGKQFKGFVNGVEIDQRALLNDPYSYEDTNIVHFLITKNELQKINEKLGADNYDNPKMDLKLVPLSEASKSSTEFYLVDTKNYEKVPTTVNISWDGKYGSNQEIPFEFTFFNENRELIKDVKYAYFVFDEFDKEIASNVGDSSASLGITSSEGIDVQRIFVPSQGQIRVDVKVLGTGLDYNPKYAGIGSAIIEIGPGALVSTTSSVPEKAAIPDWIKNNAEWWAAGQIDDDSFIQGIQFLIKENVLKIPPTTQGTDSDSNEIPAWIKNNAEWWAAGQIDDDSFIQGIQFLIKEGIMRIQS</sequence>
<name>A0A7D5M9V5_9ARCH</name>
<evidence type="ECO:0000313" key="1">
    <source>
        <dbReference type="EMBL" id="QLH07708.1"/>
    </source>
</evidence>
<organism evidence="1 2">
    <name type="scientific">Nitrosopumilus ureiphilus</name>
    <dbReference type="NCBI Taxonomy" id="1470067"/>
    <lineage>
        <taxon>Archaea</taxon>
        <taxon>Nitrososphaerota</taxon>
        <taxon>Nitrososphaeria</taxon>
        <taxon>Nitrosopumilales</taxon>
        <taxon>Nitrosopumilaceae</taxon>
        <taxon>Nitrosopumilus</taxon>
    </lineage>
</organism>
<dbReference type="EMBL" id="CP026995">
    <property type="protein sequence ID" value="QLH07708.1"/>
    <property type="molecule type" value="Genomic_DNA"/>
</dbReference>
<dbReference type="OrthoDB" id="6288at2157"/>
<protein>
    <submittedName>
        <fullName evidence="1">Peptidase</fullName>
    </submittedName>
</protein>
<dbReference type="KEGG" id="nue:C5F50_11985"/>